<keyword evidence="1" id="KW-0812">Transmembrane</keyword>
<proteinExistence type="predicted"/>
<feature type="transmembrane region" description="Helical" evidence="1">
    <location>
        <begin position="105"/>
        <end position="128"/>
    </location>
</feature>
<reference evidence="2" key="1">
    <citation type="submission" date="2022-01" db="EMBL/GenBank/DDBJ databases">
        <authorList>
            <person name="Criscuolo A."/>
        </authorList>
    </citation>
    <scope>NUCLEOTIDE SEQUENCE</scope>
    <source>
        <strain evidence="2">CIP111892</strain>
    </source>
</reference>
<keyword evidence="3" id="KW-1185">Reference proteome</keyword>
<accession>A0ABM9BQI3</accession>
<dbReference type="RefSeq" id="WP_236328749.1">
    <property type="nucleotide sequence ID" value="NZ_CAKMMG010000001.1"/>
</dbReference>
<feature type="transmembrane region" description="Helical" evidence="1">
    <location>
        <begin position="51"/>
        <end position="70"/>
    </location>
</feature>
<evidence type="ECO:0000313" key="2">
    <source>
        <dbReference type="EMBL" id="CAH1190510.1"/>
    </source>
</evidence>
<organism evidence="2 3">
    <name type="scientific">Paenibacillus auburnensis</name>
    <dbReference type="NCBI Taxonomy" id="2905649"/>
    <lineage>
        <taxon>Bacteria</taxon>
        <taxon>Bacillati</taxon>
        <taxon>Bacillota</taxon>
        <taxon>Bacilli</taxon>
        <taxon>Bacillales</taxon>
        <taxon>Paenibacillaceae</taxon>
        <taxon>Paenibacillus</taxon>
    </lineage>
</organism>
<sequence length="140" mass="16027">MAAKRKNMDLYVLLASVAIIVYFFFVAAPYGDRHSFFSEASMPEDGQILPYFLMTTPPLAVYILFCVLSLKRIAFLRWLNYPLIILNIHLFSLFCLSAFNGGTIFWLILITGPVTLILIIIFLIIGLIKDLKYLRGKRSQ</sequence>
<keyword evidence="1" id="KW-0472">Membrane</keyword>
<protein>
    <recommendedName>
        <fullName evidence="4">DUF4293 family protein</fullName>
    </recommendedName>
</protein>
<feature type="transmembrane region" description="Helical" evidence="1">
    <location>
        <begin position="12"/>
        <end position="31"/>
    </location>
</feature>
<evidence type="ECO:0000256" key="1">
    <source>
        <dbReference type="SAM" id="Phobius"/>
    </source>
</evidence>
<dbReference type="EMBL" id="CAKMMG010000001">
    <property type="protein sequence ID" value="CAH1190510.1"/>
    <property type="molecule type" value="Genomic_DNA"/>
</dbReference>
<feature type="transmembrane region" description="Helical" evidence="1">
    <location>
        <begin position="79"/>
        <end position="99"/>
    </location>
</feature>
<evidence type="ECO:0008006" key="4">
    <source>
        <dbReference type="Google" id="ProtNLM"/>
    </source>
</evidence>
<dbReference type="Proteomes" id="UP000838324">
    <property type="component" value="Unassembled WGS sequence"/>
</dbReference>
<evidence type="ECO:0000313" key="3">
    <source>
        <dbReference type="Proteomes" id="UP000838324"/>
    </source>
</evidence>
<keyword evidence="1" id="KW-1133">Transmembrane helix</keyword>
<gene>
    <name evidence="2" type="ORF">PAECIP111892_00222</name>
</gene>
<comment type="caution">
    <text evidence="2">The sequence shown here is derived from an EMBL/GenBank/DDBJ whole genome shotgun (WGS) entry which is preliminary data.</text>
</comment>
<name>A0ABM9BQI3_9BACL</name>